<evidence type="ECO:0000256" key="4">
    <source>
        <dbReference type="ARBA" id="ARBA00023040"/>
    </source>
</evidence>
<dbReference type="Pfam" id="PF00001">
    <property type="entry name" value="7tm_1"/>
    <property type="match status" value="1"/>
</dbReference>
<feature type="transmembrane region" description="Helical" evidence="10">
    <location>
        <begin position="61"/>
        <end position="78"/>
    </location>
</feature>
<dbReference type="PROSITE" id="PS00237">
    <property type="entry name" value="G_PROTEIN_RECEP_F1_1"/>
    <property type="match status" value="1"/>
</dbReference>
<keyword evidence="13" id="KW-1185">Reference proteome</keyword>
<comment type="subcellular location">
    <subcellularLocation>
        <location evidence="1">Membrane</location>
        <topology evidence="1">Multi-pass membrane protein</topology>
    </subcellularLocation>
</comment>
<keyword evidence="3 10" id="KW-1133">Transmembrane helix</keyword>
<evidence type="ECO:0000313" key="12">
    <source>
        <dbReference type="EMBL" id="WAR17303.1"/>
    </source>
</evidence>
<dbReference type="Proteomes" id="UP001164746">
    <property type="component" value="Chromosome 10"/>
</dbReference>
<evidence type="ECO:0000256" key="2">
    <source>
        <dbReference type="ARBA" id="ARBA00022692"/>
    </source>
</evidence>
<gene>
    <name evidence="12" type="ORF">MAR_031897</name>
</gene>
<reference evidence="12" key="1">
    <citation type="submission" date="2022-11" db="EMBL/GenBank/DDBJ databases">
        <title>Centuries of genome instability and evolution in soft-shell clam transmissible cancer (bioRxiv).</title>
        <authorList>
            <person name="Hart S.F.M."/>
            <person name="Yonemitsu M.A."/>
            <person name="Giersch R.M."/>
            <person name="Beal B.F."/>
            <person name="Arriagada G."/>
            <person name="Davis B.W."/>
            <person name="Ostrander E.A."/>
            <person name="Goff S.P."/>
            <person name="Metzger M.J."/>
        </authorList>
    </citation>
    <scope>NUCLEOTIDE SEQUENCE</scope>
    <source>
        <strain evidence="12">MELC-2E11</strain>
        <tissue evidence="12">Siphon/mantle</tissue>
    </source>
</reference>
<feature type="transmembrane region" description="Helical" evidence="10">
    <location>
        <begin position="140"/>
        <end position="159"/>
    </location>
</feature>
<keyword evidence="4 8" id="KW-0297">G-protein coupled receptor</keyword>
<feature type="transmembrane region" description="Helical" evidence="10">
    <location>
        <begin position="98"/>
        <end position="119"/>
    </location>
</feature>
<feature type="domain" description="G-protein coupled receptors family 1 profile" evidence="11">
    <location>
        <begin position="41"/>
        <end position="226"/>
    </location>
</feature>
<dbReference type="EMBL" id="CP111021">
    <property type="protein sequence ID" value="WAR17303.1"/>
    <property type="molecule type" value="Genomic_DNA"/>
</dbReference>
<dbReference type="PANTHER" id="PTHR24243:SF208">
    <property type="entry name" value="PYROKININ-1 RECEPTOR"/>
    <property type="match status" value="1"/>
</dbReference>
<feature type="compositionally biased region" description="Polar residues" evidence="9">
    <location>
        <begin position="358"/>
        <end position="377"/>
    </location>
</feature>
<feature type="transmembrane region" description="Helical" evidence="10">
    <location>
        <begin position="22"/>
        <end position="49"/>
    </location>
</feature>
<evidence type="ECO:0000256" key="10">
    <source>
        <dbReference type="SAM" id="Phobius"/>
    </source>
</evidence>
<evidence type="ECO:0000256" key="6">
    <source>
        <dbReference type="ARBA" id="ARBA00023170"/>
    </source>
</evidence>
<sequence>KSNMNGSNVDQLLWDLNNKKAILFIPAIAFLGLLMILGTIGNILVLYFYGHKSKPSPSTSFIFTLAVFDILSCVVGMPMEIADLRFFFNFKSEVACKILRFITHFASISSALSLVVIAVDRFRRICRPFQRQLHIKHVKHLCVSVGVVSVLLSWPALVFNEIVEYDVKTRDGTIVTGNDCTTTKRESYQPYLLAVNIVYVVAFVAISIILGVLYVMISRQLYRHKKFRFYVAKKGTRVKRIEVRARDLSRQALLKDTTKVNASEGEIDGARSSVAGLKETVGGDITEIETDRPTSAYTAVTGTTLLTGMTDVTGMSKRSTSMKSVTIDQSQNRVYSIEAREGKRRNRIFREETERPGSGSSFATFTSRPSSATFSSISDVPKPRANIAFVGRNSRIEEEGSYEVDEDGIRDDDNGADLEEEKLKRERNFGHNLERYFSSREKTREWINKTIGYHSPIQNEENVMKDILHEEQTANDLENENKDNSKLQNDETRQVASLDSKQAPLSPKKSNEQGENDMNVEEIVQPTEGTAEDERPQSRLSSKSKKTKSSVVSRRSNVVTPQTDVTTASSVASRASTVRRLRRMLRDSVFKGGRLDADIDNVKDLRMKMLDINTIGIRSFFLNSSLNPVIYGGFNSQFRAFFYKMMCCCCLWGKRRKKRQGRDHSDSTSAS</sequence>
<evidence type="ECO:0000256" key="1">
    <source>
        <dbReference type="ARBA" id="ARBA00004141"/>
    </source>
</evidence>
<keyword evidence="7 8" id="KW-0807">Transducer</keyword>
<evidence type="ECO:0000256" key="8">
    <source>
        <dbReference type="RuleBase" id="RU000688"/>
    </source>
</evidence>
<feature type="region of interest" description="Disordered" evidence="9">
    <location>
        <begin position="353"/>
        <end position="377"/>
    </location>
</feature>
<dbReference type="CDD" id="cd00637">
    <property type="entry name" value="7tm_classA_rhodopsin-like"/>
    <property type="match status" value="1"/>
</dbReference>
<evidence type="ECO:0000256" key="9">
    <source>
        <dbReference type="SAM" id="MobiDB-lite"/>
    </source>
</evidence>
<dbReference type="InterPro" id="IPR000276">
    <property type="entry name" value="GPCR_Rhodpsn"/>
</dbReference>
<accession>A0ABY7F9E6</accession>
<comment type="similarity">
    <text evidence="8">Belongs to the G-protein coupled receptor 1 family.</text>
</comment>
<feature type="transmembrane region" description="Helical" evidence="10">
    <location>
        <begin position="191"/>
        <end position="217"/>
    </location>
</feature>
<protein>
    <submittedName>
        <fullName evidence="12">CCH2R-like protein</fullName>
    </submittedName>
</protein>
<keyword evidence="6 8" id="KW-0675">Receptor</keyword>
<dbReference type="Gene3D" id="1.20.1070.10">
    <property type="entry name" value="Rhodopsin 7-helix transmembrane proteins"/>
    <property type="match status" value="2"/>
</dbReference>
<feature type="region of interest" description="Disordered" evidence="9">
    <location>
        <begin position="475"/>
        <end position="569"/>
    </location>
</feature>
<evidence type="ECO:0000256" key="3">
    <source>
        <dbReference type="ARBA" id="ARBA00022989"/>
    </source>
</evidence>
<dbReference type="SUPFAM" id="SSF81321">
    <property type="entry name" value="Family A G protein-coupled receptor-like"/>
    <property type="match status" value="2"/>
</dbReference>
<feature type="non-terminal residue" evidence="12">
    <location>
        <position position="1"/>
    </location>
</feature>
<keyword evidence="2 8" id="KW-0812">Transmembrane</keyword>
<organism evidence="12 13">
    <name type="scientific">Mya arenaria</name>
    <name type="common">Soft-shell clam</name>
    <dbReference type="NCBI Taxonomy" id="6604"/>
    <lineage>
        <taxon>Eukaryota</taxon>
        <taxon>Metazoa</taxon>
        <taxon>Spiralia</taxon>
        <taxon>Lophotrochozoa</taxon>
        <taxon>Mollusca</taxon>
        <taxon>Bivalvia</taxon>
        <taxon>Autobranchia</taxon>
        <taxon>Heteroconchia</taxon>
        <taxon>Euheterodonta</taxon>
        <taxon>Imparidentia</taxon>
        <taxon>Neoheterodontei</taxon>
        <taxon>Myida</taxon>
        <taxon>Myoidea</taxon>
        <taxon>Myidae</taxon>
        <taxon>Mya</taxon>
    </lineage>
</organism>
<dbReference type="PRINTS" id="PR00237">
    <property type="entry name" value="GPCRRHODOPSN"/>
</dbReference>
<feature type="compositionally biased region" description="Basic and acidic residues" evidence="9">
    <location>
        <begin position="479"/>
        <end position="493"/>
    </location>
</feature>
<name>A0ABY7F9E6_MYAAR</name>
<feature type="compositionally biased region" description="Low complexity" evidence="9">
    <location>
        <begin position="549"/>
        <end position="569"/>
    </location>
</feature>
<dbReference type="InterPro" id="IPR017452">
    <property type="entry name" value="GPCR_Rhodpsn_7TM"/>
</dbReference>
<evidence type="ECO:0000259" key="11">
    <source>
        <dbReference type="PROSITE" id="PS50262"/>
    </source>
</evidence>
<evidence type="ECO:0000256" key="5">
    <source>
        <dbReference type="ARBA" id="ARBA00023136"/>
    </source>
</evidence>
<evidence type="ECO:0000256" key="7">
    <source>
        <dbReference type="ARBA" id="ARBA00023224"/>
    </source>
</evidence>
<proteinExistence type="inferred from homology"/>
<keyword evidence="5 10" id="KW-0472">Membrane</keyword>
<evidence type="ECO:0000313" key="13">
    <source>
        <dbReference type="Proteomes" id="UP001164746"/>
    </source>
</evidence>
<dbReference type="PROSITE" id="PS50262">
    <property type="entry name" value="G_PROTEIN_RECEP_F1_2"/>
    <property type="match status" value="1"/>
</dbReference>
<dbReference type="PANTHER" id="PTHR24243">
    <property type="entry name" value="G-PROTEIN COUPLED RECEPTOR"/>
    <property type="match status" value="1"/>
</dbReference>